<feature type="compositionally biased region" description="Basic and acidic residues" evidence="1">
    <location>
        <begin position="1"/>
        <end position="22"/>
    </location>
</feature>
<sequence length="118" mass="13364">MSEYAGRIDDLAQRASEARESFDPPDDPPDEERALSYLREGFGPTVSVYLEARTGGRLTRFDGEEFDRLQRAMNDWLALYARCYGVSYDPEYTVRTAAELVVDTHDVRDTAAVLTHVP</sequence>
<accession>A0A9E7U5U2</accession>
<dbReference type="Proteomes" id="UP001057580">
    <property type="component" value="Chromosome"/>
</dbReference>
<feature type="region of interest" description="Disordered" evidence="1">
    <location>
        <begin position="1"/>
        <end position="33"/>
    </location>
</feature>
<dbReference type="InterPro" id="IPR058368">
    <property type="entry name" value="DUF8055"/>
</dbReference>
<dbReference type="EMBL" id="CP104003">
    <property type="protein sequence ID" value="UWM55785.1"/>
    <property type="molecule type" value="Genomic_DNA"/>
</dbReference>
<feature type="domain" description="DUF8055" evidence="2">
    <location>
        <begin position="2"/>
        <end position="118"/>
    </location>
</feature>
<dbReference type="KEGG" id="ssai:N0B31_05735"/>
<gene>
    <name evidence="3" type="ORF">N0B31_05735</name>
</gene>
<protein>
    <recommendedName>
        <fullName evidence="2">DUF8055 domain-containing protein</fullName>
    </recommendedName>
</protein>
<reference evidence="3" key="1">
    <citation type="submission" date="2022-09" db="EMBL/GenBank/DDBJ databases">
        <title>Diverse halophilic archaea isolated from saline environments.</title>
        <authorList>
            <person name="Cui H.-L."/>
        </authorList>
    </citation>
    <scope>NUCLEOTIDE SEQUENCE</scope>
    <source>
        <strain evidence="3">ZS-35-S2</strain>
    </source>
</reference>
<evidence type="ECO:0000313" key="4">
    <source>
        <dbReference type="Proteomes" id="UP001057580"/>
    </source>
</evidence>
<evidence type="ECO:0000256" key="1">
    <source>
        <dbReference type="SAM" id="MobiDB-lite"/>
    </source>
</evidence>
<dbReference type="RefSeq" id="WP_260594896.1">
    <property type="nucleotide sequence ID" value="NZ_CP104003.1"/>
</dbReference>
<name>A0A9E7U5U2_9EURY</name>
<evidence type="ECO:0000313" key="3">
    <source>
        <dbReference type="EMBL" id="UWM55785.1"/>
    </source>
</evidence>
<organism evidence="3 4">
    <name type="scientific">Salinirubellus salinus</name>
    <dbReference type="NCBI Taxonomy" id="1364945"/>
    <lineage>
        <taxon>Archaea</taxon>
        <taxon>Methanobacteriati</taxon>
        <taxon>Methanobacteriota</taxon>
        <taxon>Stenosarchaea group</taxon>
        <taxon>Halobacteria</taxon>
        <taxon>Halobacteriales</taxon>
        <taxon>Natronomonadaceae</taxon>
        <taxon>Salinirubellus</taxon>
    </lineage>
</organism>
<dbReference type="AlphaFoldDB" id="A0A9E7U5U2"/>
<dbReference type="GeneID" id="74941903"/>
<keyword evidence="4" id="KW-1185">Reference proteome</keyword>
<dbReference type="Pfam" id="PF26240">
    <property type="entry name" value="DUF8055"/>
    <property type="match status" value="1"/>
</dbReference>
<evidence type="ECO:0000259" key="2">
    <source>
        <dbReference type="Pfam" id="PF26240"/>
    </source>
</evidence>
<proteinExistence type="predicted"/>